<dbReference type="Proteomes" id="UP000033434">
    <property type="component" value="Unassembled WGS sequence"/>
</dbReference>
<dbReference type="PATRIC" id="fig|1129367.4.peg.3599"/>
<dbReference type="PANTHER" id="PTHR21621:SF0">
    <property type="entry name" value="BETA-CITRYLGLUTAMATE SYNTHASE B-RELATED"/>
    <property type="match status" value="1"/>
</dbReference>
<dbReference type="GO" id="GO:0009432">
    <property type="term" value="P:SOS response"/>
    <property type="evidence" value="ECO:0007669"/>
    <property type="project" value="TreeGrafter"/>
</dbReference>
<dbReference type="GO" id="GO:0005737">
    <property type="term" value="C:cytoplasm"/>
    <property type="evidence" value="ECO:0007669"/>
    <property type="project" value="TreeGrafter"/>
</dbReference>
<dbReference type="AlphaFoldDB" id="A0A0F6AAU2"/>
<reference evidence="2 3" key="1">
    <citation type="journal article" date="2015" name="BMC Genomics">
        <title>Genome mining reveals unlocked bioactive potential of marine Gram-negative bacteria.</title>
        <authorList>
            <person name="Machado H."/>
            <person name="Sonnenschein E.C."/>
            <person name="Melchiorsen J."/>
            <person name="Gram L."/>
        </authorList>
    </citation>
    <scope>NUCLEOTIDE SEQUENCE [LARGE SCALE GENOMIC DNA]</scope>
    <source>
        <strain evidence="2 3">S4054</strain>
    </source>
</reference>
<dbReference type="InterPro" id="IPR013651">
    <property type="entry name" value="ATP-grasp_RimK-type"/>
</dbReference>
<dbReference type="SUPFAM" id="SSF56059">
    <property type="entry name" value="Glutathione synthetase ATP-binding domain-like"/>
    <property type="match status" value="1"/>
</dbReference>
<accession>A0A0F6AAU2</accession>
<dbReference type="PANTHER" id="PTHR21621">
    <property type="entry name" value="RIBOSOMAL PROTEIN S6 MODIFICATION PROTEIN"/>
    <property type="match status" value="1"/>
</dbReference>
<gene>
    <name evidence="2" type="ORF">N479_18070</name>
</gene>
<evidence type="ECO:0000313" key="2">
    <source>
        <dbReference type="EMBL" id="KKE82514.1"/>
    </source>
</evidence>
<evidence type="ECO:0000259" key="1">
    <source>
        <dbReference type="Pfam" id="PF08443"/>
    </source>
</evidence>
<sequence length="366" mass="42510">MKKNVLIPTSMYDVHAIAVEYALKKYSDKVNVIRWFCCDYPSIQVQTFNADSLSTNFSISAKNQSFNLSDIDLVWYRRPGSIVVDLDKNHPDYEQICRENNLFHRNIWELIPKDARWANHYIDSKKADCKLKQLSVALLSGLKIPKTISSNDPEKIREFIESNSKKTIYKTFSGIHDWEEERKIFRQHATTITLKDLPEDEMLKLSSGIFQEYIEKEYELRILYLNGRFICAKIEADKDGEGKHDWRAAVKTGLKIHPYTLPNEVCIMLEKFMKSLNLVTGSIDMIKSIDGEYIFLEVNESGQFIWLELENSDIKVLGPFCKFIVEMSSNGLHTINEEEISANDIFGRNDFESILKEDLKEHIQVI</sequence>
<comment type="caution">
    <text evidence="2">The sequence shown here is derived from an EMBL/GenBank/DDBJ whole genome shotgun (WGS) entry which is preliminary data.</text>
</comment>
<dbReference type="RefSeq" id="WP_046357082.1">
    <property type="nucleotide sequence ID" value="NZ_AUXW01000162.1"/>
</dbReference>
<protein>
    <recommendedName>
        <fullName evidence="1">ATP-grasp fold RimK-type domain-containing protein</fullName>
    </recommendedName>
</protein>
<organism evidence="2 3">
    <name type="scientific">Pseudoalteromonas luteoviolacea S4054</name>
    <dbReference type="NCBI Taxonomy" id="1129367"/>
    <lineage>
        <taxon>Bacteria</taxon>
        <taxon>Pseudomonadati</taxon>
        <taxon>Pseudomonadota</taxon>
        <taxon>Gammaproteobacteria</taxon>
        <taxon>Alteromonadales</taxon>
        <taxon>Pseudoalteromonadaceae</taxon>
        <taxon>Pseudoalteromonas</taxon>
    </lineage>
</organism>
<proteinExistence type="predicted"/>
<dbReference type="Pfam" id="PF08443">
    <property type="entry name" value="RimK"/>
    <property type="match status" value="1"/>
</dbReference>
<dbReference type="EMBL" id="AUXW01000162">
    <property type="protein sequence ID" value="KKE82514.1"/>
    <property type="molecule type" value="Genomic_DNA"/>
</dbReference>
<name>A0A0F6AAU2_9GAMM</name>
<evidence type="ECO:0000313" key="3">
    <source>
        <dbReference type="Proteomes" id="UP000033434"/>
    </source>
</evidence>
<feature type="domain" description="ATP-grasp fold RimK-type" evidence="1">
    <location>
        <begin position="128"/>
        <end position="304"/>
    </location>
</feature>
<dbReference type="Gene3D" id="3.30.470.20">
    <property type="entry name" value="ATP-grasp fold, B domain"/>
    <property type="match status" value="1"/>
</dbReference>
<dbReference type="GO" id="GO:0018169">
    <property type="term" value="F:ribosomal S6-glutamic acid ligase activity"/>
    <property type="evidence" value="ECO:0007669"/>
    <property type="project" value="TreeGrafter"/>
</dbReference>